<gene>
    <name evidence="2" type="ORF">ECPE_LOCUS15755</name>
</gene>
<evidence type="ECO:0000313" key="2">
    <source>
        <dbReference type="EMBL" id="VDP93027.1"/>
    </source>
</evidence>
<dbReference type="WBParaSite" id="ECPE_0001579601-mRNA-1">
    <property type="protein sequence ID" value="ECPE_0001579601-mRNA-1"/>
    <property type="gene ID" value="ECPE_0001579601"/>
</dbReference>
<dbReference type="EMBL" id="UZAN01061662">
    <property type="protein sequence ID" value="VDP93027.1"/>
    <property type="molecule type" value="Genomic_DNA"/>
</dbReference>
<reference evidence="4" key="1">
    <citation type="submission" date="2016-06" db="UniProtKB">
        <authorList>
            <consortium name="WormBaseParasite"/>
        </authorList>
    </citation>
    <scope>IDENTIFICATION</scope>
</reference>
<evidence type="ECO:0000256" key="1">
    <source>
        <dbReference type="SAM" id="MobiDB-lite"/>
    </source>
</evidence>
<feature type="compositionally biased region" description="Polar residues" evidence="1">
    <location>
        <begin position="32"/>
        <end position="60"/>
    </location>
</feature>
<evidence type="ECO:0000313" key="4">
    <source>
        <dbReference type="WBParaSite" id="ECPE_0001579601-mRNA-1"/>
    </source>
</evidence>
<name>A0A183B971_9TREM</name>
<feature type="region of interest" description="Disordered" evidence="1">
    <location>
        <begin position="28"/>
        <end position="80"/>
    </location>
</feature>
<keyword evidence="3" id="KW-1185">Reference proteome</keyword>
<reference evidence="2 3" key="2">
    <citation type="submission" date="2018-11" db="EMBL/GenBank/DDBJ databases">
        <authorList>
            <consortium name="Pathogen Informatics"/>
        </authorList>
    </citation>
    <scope>NUCLEOTIDE SEQUENCE [LARGE SCALE GENOMIC DNA]</scope>
    <source>
        <strain evidence="2 3">Egypt</strain>
    </source>
</reference>
<accession>A0A183B971</accession>
<dbReference type="AlphaFoldDB" id="A0A183B971"/>
<sequence>MASGQMFLMLAHSDSILILDRRIYTTPLISPPETSGPPSQSEASTDSANRTSDRAQSNIVATPHDRSHPTSVQCNPPDDQIPVTIAVKTPSTLGRAIGVTKNAYPTSITGSEIPNKTCFALVLDANRLLLSKVSVTGSG</sequence>
<evidence type="ECO:0000313" key="3">
    <source>
        <dbReference type="Proteomes" id="UP000272942"/>
    </source>
</evidence>
<organism evidence="4">
    <name type="scientific">Echinostoma caproni</name>
    <dbReference type="NCBI Taxonomy" id="27848"/>
    <lineage>
        <taxon>Eukaryota</taxon>
        <taxon>Metazoa</taxon>
        <taxon>Spiralia</taxon>
        <taxon>Lophotrochozoa</taxon>
        <taxon>Platyhelminthes</taxon>
        <taxon>Trematoda</taxon>
        <taxon>Digenea</taxon>
        <taxon>Plagiorchiida</taxon>
        <taxon>Echinostomata</taxon>
        <taxon>Echinostomatoidea</taxon>
        <taxon>Echinostomatidae</taxon>
        <taxon>Echinostoma</taxon>
    </lineage>
</organism>
<protein>
    <submittedName>
        <fullName evidence="2 4">Uncharacterized protein</fullName>
    </submittedName>
</protein>
<dbReference type="Proteomes" id="UP000272942">
    <property type="component" value="Unassembled WGS sequence"/>
</dbReference>
<proteinExistence type="predicted"/>